<keyword evidence="2" id="KW-1185">Reference proteome</keyword>
<evidence type="ECO:0000313" key="1">
    <source>
        <dbReference type="EMBL" id="RAJ95431.1"/>
    </source>
</evidence>
<protein>
    <submittedName>
        <fullName evidence="1">Uncharacterized protein</fullName>
    </submittedName>
</protein>
<reference evidence="1 2" key="1">
    <citation type="submission" date="2018-06" db="EMBL/GenBank/DDBJ databases">
        <title>Genomic Encyclopedia of Archaeal and Bacterial Type Strains, Phase II (KMG-II): from individual species to whole genera.</title>
        <authorList>
            <person name="Goeker M."/>
        </authorList>
    </citation>
    <scope>NUCLEOTIDE SEQUENCE [LARGE SCALE GENOMIC DNA]</scope>
    <source>
        <strain evidence="1 2">DSM 21851</strain>
    </source>
</reference>
<name>A0A327WUP5_LARAB</name>
<evidence type="ECO:0000313" key="2">
    <source>
        <dbReference type="Proteomes" id="UP000248790"/>
    </source>
</evidence>
<dbReference type="EMBL" id="QLMC01000004">
    <property type="protein sequence ID" value="RAJ95431.1"/>
    <property type="molecule type" value="Genomic_DNA"/>
</dbReference>
<dbReference type="AlphaFoldDB" id="A0A327WUP5"/>
<comment type="caution">
    <text evidence="1">The sequence shown here is derived from an EMBL/GenBank/DDBJ whole genome shotgun (WGS) entry which is preliminary data.</text>
</comment>
<sequence>MIIFQEEVGRMCLTLSLFLFSPNPKLYEYHRNDHADVYQHENETD</sequence>
<organism evidence="1 2">
    <name type="scientific">Larkinella arboricola</name>
    <dbReference type="NCBI Taxonomy" id="643671"/>
    <lineage>
        <taxon>Bacteria</taxon>
        <taxon>Pseudomonadati</taxon>
        <taxon>Bacteroidota</taxon>
        <taxon>Cytophagia</taxon>
        <taxon>Cytophagales</taxon>
        <taxon>Spirosomataceae</taxon>
        <taxon>Larkinella</taxon>
    </lineage>
</organism>
<dbReference type="Proteomes" id="UP000248790">
    <property type="component" value="Unassembled WGS sequence"/>
</dbReference>
<accession>A0A327WUP5</accession>
<proteinExistence type="predicted"/>
<gene>
    <name evidence="1" type="ORF">LX87_03177</name>
</gene>